<organism evidence="2 3">
    <name type="scientific">Sharpea azabuensis</name>
    <dbReference type="NCBI Taxonomy" id="322505"/>
    <lineage>
        <taxon>Bacteria</taxon>
        <taxon>Bacillati</taxon>
        <taxon>Bacillota</taxon>
        <taxon>Erysipelotrichia</taxon>
        <taxon>Erysipelotrichales</taxon>
        <taxon>Coprobacillaceae</taxon>
        <taxon>Sharpea</taxon>
    </lineage>
</organism>
<dbReference type="RefSeq" id="WP_074731143.1">
    <property type="nucleotide sequence ID" value="NZ_CACVPP010000019.1"/>
</dbReference>
<dbReference type="EMBL" id="FNYK01000002">
    <property type="protein sequence ID" value="SEI40122.1"/>
    <property type="molecule type" value="Genomic_DNA"/>
</dbReference>
<name>A0A1H6QMB2_9FIRM</name>
<dbReference type="AlphaFoldDB" id="A0A1H6QMB2"/>
<keyword evidence="1" id="KW-0472">Membrane</keyword>
<sequence length="99" mass="11254">MKNSWKDVWKYGVLNETLHVFDPRSSLEKGQLDEWGQMMAEMIRGILVIIVLVILGYLLFKEGKIFKSTAGMIIIVIVGIGALSWALRKIIRGIAHIRD</sequence>
<keyword evidence="3" id="KW-1185">Reference proteome</keyword>
<keyword evidence="1" id="KW-1133">Transmembrane helix</keyword>
<keyword evidence="1" id="KW-0812">Transmembrane</keyword>
<proteinExistence type="predicted"/>
<feature type="transmembrane region" description="Helical" evidence="1">
    <location>
        <begin position="66"/>
        <end position="87"/>
    </location>
</feature>
<gene>
    <name evidence="2" type="ORF">SAMN04487834_100288</name>
</gene>
<protein>
    <submittedName>
        <fullName evidence="2">Uncharacterized protein</fullName>
    </submittedName>
</protein>
<accession>A0A1H6QMB2</accession>
<evidence type="ECO:0000256" key="1">
    <source>
        <dbReference type="SAM" id="Phobius"/>
    </source>
</evidence>
<evidence type="ECO:0000313" key="2">
    <source>
        <dbReference type="EMBL" id="SEI40122.1"/>
    </source>
</evidence>
<evidence type="ECO:0000313" key="3">
    <source>
        <dbReference type="Proteomes" id="UP000183028"/>
    </source>
</evidence>
<reference evidence="3" key="1">
    <citation type="submission" date="2016-10" db="EMBL/GenBank/DDBJ databases">
        <authorList>
            <person name="Varghese N."/>
        </authorList>
    </citation>
    <scope>NUCLEOTIDE SEQUENCE [LARGE SCALE GENOMIC DNA]</scope>
    <source>
        <strain evidence="3">DSM 20406</strain>
    </source>
</reference>
<dbReference type="STRING" id="322505.SAMN04487836_11029"/>
<dbReference type="Proteomes" id="UP000183028">
    <property type="component" value="Unassembled WGS sequence"/>
</dbReference>
<dbReference type="OrthoDB" id="9909279at2"/>
<feature type="transmembrane region" description="Helical" evidence="1">
    <location>
        <begin position="42"/>
        <end position="60"/>
    </location>
</feature>